<evidence type="ECO:0000256" key="1">
    <source>
        <dbReference type="ARBA" id="ARBA00001412"/>
    </source>
</evidence>
<comment type="caution">
    <text evidence="6">The sequence shown here is derived from an EMBL/GenBank/DDBJ whole genome shotgun (WGS) entry which is preliminary data.</text>
</comment>
<dbReference type="InterPro" id="IPR006103">
    <property type="entry name" value="Glyco_hydro_2_cat"/>
</dbReference>
<evidence type="ECO:0000256" key="2">
    <source>
        <dbReference type="ARBA" id="ARBA00012756"/>
    </source>
</evidence>
<evidence type="ECO:0000256" key="4">
    <source>
        <dbReference type="ARBA" id="ARBA00023295"/>
    </source>
</evidence>
<evidence type="ECO:0000256" key="3">
    <source>
        <dbReference type="ARBA" id="ARBA00022801"/>
    </source>
</evidence>
<dbReference type="SUPFAM" id="SSF51445">
    <property type="entry name" value="(Trans)glycosidases"/>
    <property type="match status" value="1"/>
</dbReference>
<evidence type="ECO:0000259" key="5">
    <source>
        <dbReference type="Pfam" id="PF02836"/>
    </source>
</evidence>
<organism evidence="6 7">
    <name type="scientific">Neonectria magnoliae</name>
    <dbReference type="NCBI Taxonomy" id="2732573"/>
    <lineage>
        <taxon>Eukaryota</taxon>
        <taxon>Fungi</taxon>
        <taxon>Dikarya</taxon>
        <taxon>Ascomycota</taxon>
        <taxon>Pezizomycotina</taxon>
        <taxon>Sordariomycetes</taxon>
        <taxon>Hypocreomycetidae</taxon>
        <taxon>Hypocreales</taxon>
        <taxon>Nectriaceae</taxon>
        <taxon>Neonectria</taxon>
    </lineage>
</organism>
<reference evidence="6 7" key="1">
    <citation type="journal article" date="2025" name="Microbiol. Resour. Announc.">
        <title>Draft genome sequences for Neonectria magnoliae and Neonectria punicea, canker pathogens of Liriodendron tulipifera and Acer saccharum in West Virginia.</title>
        <authorList>
            <person name="Petronek H.M."/>
            <person name="Kasson M.T."/>
            <person name="Metheny A.M."/>
            <person name="Stauder C.M."/>
            <person name="Lovett B."/>
            <person name="Lynch S.C."/>
            <person name="Garnas J.R."/>
            <person name="Kasson L.R."/>
            <person name="Stajich J.E."/>
        </authorList>
    </citation>
    <scope>NUCLEOTIDE SEQUENCE [LARGE SCALE GENOMIC DNA]</scope>
    <source>
        <strain evidence="6 7">NRRL 64651</strain>
    </source>
</reference>
<sequence length="128" mass="14708">MDEADLESHDFSYVELAAMADEDKLSKTGVISLECGRATEWITNKPEWEISFVDRARHLVSRDKNLPSSLGNESYHGHNTTARYNWVKAGDKKRPIHYEGDRDAEVVYTYSLIYPEYHEVLELEATSP</sequence>
<protein>
    <recommendedName>
        <fullName evidence="2">beta-galactosidase</fullName>
        <ecNumber evidence="2">3.2.1.23</ecNumber>
    </recommendedName>
</protein>
<dbReference type="PANTHER" id="PTHR46323">
    <property type="entry name" value="BETA-GALACTOSIDASE"/>
    <property type="match status" value="1"/>
</dbReference>
<comment type="catalytic activity">
    <reaction evidence="1">
        <text>Hydrolysis of terminal non-reducing beta-D-galactose residues in beta-D-galactosides.</text>
        <dbReference type="EC" id="3.2.1.23"/>
    </reaction>
</comment>
<dbReference type="EMBL" id="JAZAVK010000076">
    <property type="protein sequence ID" value="KAK7425784.1"/>
    <property type="molecule type" value="Genomic_DNA"/>
</dbReference>
<feature type="domain" description="Glycoside hydrolase family 2 catalytic" evidence="5">
    <location>
        <begin position="1"/>
        <end position="118"/>
    </location>
</feature>
<dbReference type="PANTHER" id="PTHR46323:SF2">
    <property type="entry name" value="BETA-GALACTOSIDASE"/>
    <property type="match status" value="1"/>
</dbReference>
<dbReference type="InterPro" id="IPR050347">
    <property type="entry name" value="Bact_Beta-galactosidase"/>
</dbReference>
<evidence type="ECO:0000313" key="7">
    <source>
        <dbReference type="Proteomes" id="UP001498421"/>
    </source>
</evidence>
<accession>A0ABR1HX53</accession>
<gene>
    <name evidence="6" type="ORF">QQZ08_007760</name>
</gene>
<name>A0ABR1HX53_9HYPO</name>
<keyword evidence="7" id="KW-1185">Reference proteome</keyword>
<dbReference type="Proteomes" id="UP001498421">
    <property type="component" value="Unassembled WGS sequence"/>
</dbReference>
<proteinExistence type="predicted"/>
<dbReference type="InterPro" id="IPR017853">
    <property type="entry name" value="GH"/>
</dbReference>
<keyword evidence="3" id="KW-0378">Hydrolase</keyword>
<dbReference type="EC" id="3.2.1.23" evidence="2"/>
<keyword evidence="4" id="KW-0326">Glycosidase</keyword>
<dbReference type="Gene3D" id="3.20.20.80">
    <property type="entry name" value="Glycosidases"/>
    <property type="match status" value="1"/>
</dbReference>
<dbReference type="Pfam" id="PF02836">
    <property type="entry name" value="Glyco_hydro_2_C"/>
    <property type="match status" value="1"/>
</dbReference>
<evidence type="ECO:0000313" key="6">
    <source>
        <dbReference type="EMBL" id="KAK7425784.1"/>
    </source>
</evidence>